<organism evidence="5 6">
    <name type="scientific">Cohnella soli</name>
    <dbReference type="NCBI Taxonomy" id="425005"/>
    <lineage>
        <taxon>Bacteria</taxon>
        <taxon>Bacillati</taxon>
        <taxon>Bacillota</taxon>
        <taxon>Bacilli</taxon>
        <taxon>Bacillales</taxon>
        <taxon>Paenibacillaceae</taxon>
        <taxon>Cohnella</taxon>
    </lineage>
</organism>
<keyword evidence="3" id="KW-0804">Transcription</keyword>
<name>A0ABW0HWF9_9BACL</name>
<feature type="domain" description="HTH araC/xylS-type" evidence="4">
    <location>
        <begin position="1"/>
        <end position="44"/>
    </location>
</feature>
<reference evidence="6" key="1">
    <citation type="journal article" date="2019" name="Int. J. Syst. Evol. Microbiol.">
        <title>The Global Catalogue of Microorganisms (GCM) 10K type strain sequencing project: providing services to taxonomists for standard genome sequencing and annotation.</title>
        <authorList>
            <consortium name="The Broad Institute Genomics Platform"/>
            <consortium name="The Broad Institute Genome Sequencing Center for Infectious Disease"/>
            <person name="Wu L."/>
            <person name="Ma J."/>
        </authorList>
    </citation>
    <scope>NUCLEOTIDE SEQUENCE [LARGE SCALE GENOMIC DNA]</scope>
    <source>
        <strain evidence="6">CGMCC 1.18575</strain>
    </source>
</reference>
<evidence type="ECO:0000256" key="2">
    <source>
        <dbReference type="ARBA" id="ARBA00023125"/>
    </source>
</evidence>
<evidence type="ECO:0000313" key="5">
    <source>
        <dbReference type="EMBL" id="MFC5404700.1"/>
    </source>
</evidence>
<evidence type="ECO:0000256" key="3">
    <source>
        <dbReference type="ARBA" id="ARBA00023163"/>
    </source>
</evidence>
<evidence type="ECO:0000313" key="6">
    <source>
        <dbReference type="Proteomes" id="UP001596113"/>
    </source>
</evidence>
<dbReference type="Pfam" id="PF12833">
    <property type="entry name" value="HTH_18"/>
    <property type="match status" value="1"/>
</dbReference>
<dbReference type="Proteomes" id="UP001596113">
    <property type="component" value="Unassembled WGS sequence"/>
</dbReference>
<dbReference type="EMBL" id="JBHSMI010000028">
    <property type="protein sequence ID" value="MFC5404700.1"/>
    <property type="molecule type" value="Genomic_DNA"/>
</dbReference>
<accession>A0ABW0HWF9</accession>
<dbReference type="InterPro" id="IPR018060">
    <property type="entry name" value="HTH_AraC"/>
</dbReference>
<dbReference type="SUPFAM" id="SSF46689">
    <property type="entry name" value="Homeodomain-like"/>
    <property type="match status" value="1"/>
</dbReference>
<dbReference type="RefSeq" id="WP_378135232.1">
    <property type="nucleotide sequence ID" value="NZ_JBHSMI010000028.1"/>
</dbReference>
<sequence length="52" mass="5976">MVADLIADYINELRMKKAAMLLENSNMNVSDIIFQVGYENESYFYSKPVQAP</sequence>
<evidence type="ECO:0000259" key="4">
    <source>
        <dbReference type="PROSITE" id="PS01124"/>
    </source>
</evidence>
<dbReference type="PROSITE" id="PS01124">
    <property type="entry name" value="HTH_ARAC_FAMILY_2"/>
    <property type="match status" value="1"/>
</dbReference>
<evidence type="ECO:0000256" key="1">
    <source>
        <dbReference type="ARBA" id="ARBA00023015"/>
    </source>
</evidence>
<keyword evidence="1" id="KW-0805">Transcription regulation</keyword>
<keyword evidence="6" id="KW-1185">Reference proteome</keyword>
<comment type="caution">
    <text evidence="5">The sequence shown here is derived from an EMBL/GenBank/DDBJ whole genome shotgun (WGS) entry which is preliminary data.</text>
</comment>
<dbReference type="PANTHER" id="PTHR43280:SF2">
    <property type="entry name" value="HTH-TYPE TRANSCRIPTIONAL REGULATOR EXSA"/>
    <property type="match status" value="1"/>
</dbReference>
<dbReference type="Gene3D" id="1.10.10.60">
    <property type="entry name" value="Homeodomain-like"/>
    <property type="match status" value="1"/>
</dbReference>
<dbReference type="InterPro" id="IPR009057">
    <property type="entry name" value="Homeodomain-like_sf"/>
</dbReference>
<keyword evidence="2" id="KW-0238">DNA-binding</keyword>
<proteinExistence type="predicted"/>
<gene>
    <name evidence="5" type="ORF">ACFPOF_18335</name>
</gene>
<protein>
    <submittedName>
        <fullName evidence="5">Helix-turn-helix domain-containing protein</fullName>
    </submittedName>
</protein>
<dbReference type="PANTHER" id="PTHR43280">
    <property type="entry name" value="ARAC-FAMILY TRANSCRIPTIONAL REGULATOR"/>
    <property type="match status" value="1"/>
</dbReference>